<sequence>MLFDLSPCRPQSIHRANRDHALQQLSIYVPSVCAPLQLRGVQGWPGGSPRRIRTQAQPPSWQSSAASSIMTHREACMGALSWRDDQLCGGSRVGPSNMGPPGHPQFWSVESSCALCTLSSIYKCKYFCWRKYQQIGMDWTCDQQDSDAAASGLASLVDSQSHGQIGPDHRLPQRTPTLSKVPRSRLAEAGTRKRLQNSSPTVRRSEAE</sequence>
<name>A0A5B0RNB5_PUCGR</name>
<evidence type="ECO:0000256" key="1">
    <source>
        <dbReference type="SAM" id="MobiDB-lite"/>
    </source>
</evidence>
<dbReference type="EMBL" id="VDEP01000172">
    <property type="protein sequence ID" value="KAA1126224.1"/>
    <property type="molecule type" value="Genomic_DNA"/>
</dbReference>
<proteinExistence type="predicted"/>
<dbReference type="AlphaFoldDB" id="A0A5B0RNB5"/>
<organism evidence="2 3">
    <name type="scientific">Puccinia graminis f. sp. tritici</name>
    <dbReference type="NCBI Taxonomy" id="56615"/>
    <lineage>
        <taxon>Eukaryota</taxon>
        <taxon>Fungi</taxon>
        <taxon>Dikarya</taxon>
        <taxon>Basidiomycota</taxon>
        <taxon>Pucciniomycotina</taxon>
        <taxon>Pucciniomycetes</taxon>
        <taxon>Pucciniales</taxon>
        <taxon>Pucciniaceae</taxon>
        <taxon>Puccinia</taxon>
    </lineage>
</organism>
<evidence type="ECO:0000313" key="3">
    <source>
        <dbReference type="Proteomes" id="UP000325313"/>
    </source>
</evidence>
<evidence type="ECO:0000313" key="2">
    <source>
        <dbReference type="EMBL" id="KAA1126224.1"/>
    </source>
</evidence>
<comment type="caution">
    <text evidence="2">The sequence shown here is derived from an EMBL/GenBank/DDBJ whole genome shotgun (WGS) entry which is preliminary data.</text>
</comment>
<feature type="region of interest" description="Disordered" evidence="1">
    <location>
        <begin position="158"/>
        <end position="208"/>
    </location>
</feature>
<protein>
    <submittedName>
        <fullName evidence="2">Uncharacterized protein</fullName>
    </submittedName>
</protein>
<dbReference type="Proteomes" id="UP000325313">
    <property type="component" value="Unassembled WGS sequence"/>
</dbReference>
<accession>A0A5B0RNB5</accession>
<reference evidence="2 3" key="1">
    <citation type="submission" date="2019-05" db="EMBL/GenBank/DDBJ databases">
        <title>Emergence of the Ug99 lineage of the wheat stem rust pathogen through somatic hybridization.</title>
        <authorList>
            <person name="Li F."/>
            <person name="Upadhyaya N.M."/>
            <person name="Sperschneider J."/>
            <person name="Matny O."/>
            <person name="Nguyen-Phuc H."/>
            <person name="Mago R."/>
            <person name="Raley C."/>
            <person name="Miller M.E."/>
            <person name="Silverstein K.A.T."/>
            <person name="Henningsen E."/>
            <person name="Hirsch C.D."/>
            <person name="Visser B."/>
            <person name="Pretorius Z.A."/>
            <person name="Steffenson B.J."/>
            <person name="Schwessinger B."/>
            <person name="Dodds P.N."/>
            <person name="Figueroa M."/>
        </authorList>
    </citation>
    <scope>NUCLEOTIDE SEQUENCE [LARGE SCALE GENOMIC DNA]</scope>
    <source>
        <strain evidence="2 3">Ug99</strain>
    </source>
</reference>
<gene>
    <name evidence="2" type="ORF">PGTUg99_016386</name>
</gene>